<organism evidence="5 6">
    <name type="scientific">Wickerhamiella sorbophila</name>
    <dbReference type="NCBI Taxonomy" id="45607"/>
    <lineage>
        <taxon>Eukaryota</taxon>
        <taxon>Fungi</taxon>
        <taxon>Dikarya</taxon>
        <taxon>Ascomycota</taxon>
        <taxon>Saccharomycotina</taxon>
        <taxon>Dipodascomycetes</taxon>
        <taxon>Dipodascales</taxon>
        <taxon>Trichomonascaceae</taxon>
        <taxon>Wickerhamiella</taxon>
    </lineage>
</organism>
<dbReference type="InterPro" id="IPR001849">
    <property type="entry name" value="PH_domain"/>
</dbReference>
<protein>
    <submittedName>
        <fullName evidence="5">Protein transport protein sec73</fullName>
    </submittedName>
</protein>
<dbReference type="Proteomes" id="UP000238350">
    <property type="component" value="Unassembled WGS sequence"/>
</dbReference>
<feature type="compositionally biased region" description="Polar residues" evidence="2">
    <location>
        <begin position="116"/>
        <end position="126"/>
    </location>
</feature>
<dbReference type="GO" id="GO:0005085">
    <property type="term" value="F:guanyl-nucleotide exchange factor activity"/>
    <property type="evidence" value="ECO:0007669"/>
    <property type="project" value="InterPro"/>
</dbReference>
<feature type="compositionally biased region" description="Basic and acidic residues" evidence="2">
    <location>
        <begin position="175"/>
        <end position="188"/>
    </location>
</feature>
<dbReference type="InterPro" id="IPR011993">
    <property type="entry name" value="PH-like_dom_sf"/>
</dbReference>
<dbReference type="GO" id="GO:0032012">
    <property type="term" value="P:regulation of ARF protein signal transduction"/>
    <property type="evidence" value="ECO:0007669"/>
    <property type="project" value="InterPro"/>
</dbReference>
<feature type="compositionally biased region" description="Basic and acidic residues" evidence="2">
    <location>
        <begin position="50"/>
        <end position="59"/>
    </location>
</feature>
<name>A0A2T0FEI4_9ASCO</name>
<keyword evidence="1" id="KW-0175">Coiled coil</keyword>
<dbReference type="InterPro" id="IPR035999">
    <property type="entry name" value="Sec7_dom_sf"/>
</dbReference>
<feature type="domain" description="PH" evidence="3">
    <location>
        <begin position="510"/>
        <end position="640"/>
    </location>
</feature>
<dbReference type="RefSeq" id="XP_024663359.1">
    <property type="nucleotide sequence ID" value="XM_024807591.1"/>
</dbReference>
<evidence type="ECO:0000313" key="6">
    <source>
        <dbReference type="Proteomes" id="UP000238350"/>
    </source>
</evidence>
<feature type="compositionally biased region" description="Polar residues" evidence="2">
    <location>
        <begin position="874"/>
        <end position="890"/>
    </location>
</feature>
<feature type="compositionally biased region" description="Low complexity" evidence="2">
    <location>
        <begin position="73"/>
        <end position="88"/>
    </location>
</feature>
<reference evidence="5 6" key="1">
    <citation type="submission" date="2017-04" db="EMBL/GenBank/DDBJ databases">
        <title>Genome sequencing of [Candida] sorbophila.</title>
        <authorList>
            <person name="Ahn J.O."/>
        </authorList>
    </citation>
    <scope>NUCLEOTIDE SEQUENCE [LARGE SCALE GENOMIC DNA]</scope>
    <source>
        <strain evidence="5 6">DS02</strain>
    </source>
</reference>
<sequence>MQSLKKKIQKVSVPKDEEHQDISSDTATEAARRKLSAMFFRNDKKKKEKRPQYYHEENKQYNSPQMDYTAENDSSSISMSRDSSIKSRQNSKMKTSSLTKLRQRTLRRTSVDENHTGLSHTGTPSIGTLASAALRPFPLIRSQSSLSGGPASARLSEEHRPRRKTESEAFFSDSDQDRRFTVSSDGRRTKSITHSRTPSIYMMPEDNADMPLPPRNGESVTGYLDLLQELGFGPTVCSSLSQESDKFLEVCLLAYMDRFSFHGEPIDMSLRKFLMFQRLPRESQQIERVLQAFSTAYHEQNPNLFQNSDQVYFIVFSMVILHTDTFNKNVKHKMSKSSYMRTGYCDGVPLEVLDYIYDNITYTQFIHTEDDSVLAQLFDVPSTPSDLQLVSSSTASVASAQSATPRRTSFGWSKDMFDPYMLILEGRLARLRPTSLVRVLSANDPYICGYLTSVTEVLGLRNRLANGPIIQLVSERSRPDVYTGVNHNTVSEINTEDLLLLASPGVVDIKVVKMGILERRESSKKMLYSPRSIWREWGAILTESQLYLFKNVAWVKSLMAESSASPDPAAAVTRTSLEGFNATTVLSTKDMAALLYESSSNEDEKSMFLLRGSGGMHTWLSASDESERMDWVRCINFAAAYTTHPIPLSPPSYTSTDSCVYSRSQNSSGAGAGTGFYRSASDTSLTSTAALHAQRTRSRALLHQISELDQKLLTLQNEIVAHERDCRHLMILAPIQQKTRDALVFAAGQYASKCDWQWIDRARYQSYRNILEMDLRFTESRWKDLTGSGSKISDVMTALTEESASLSAISIGSDRGPIERNDSRVQQASLEEVLTENSSQEFDTASLVRDKEAFEVRGHRFSLVDVNPDILGKSRSSPTDQAASAVSASE</sequence>
<dbReference type="SUPFAM" id="SSF50729">
    <property type="entry name" value="PH domain-like"/>
    <property type="match status" value="1"/>
</dbReference>
<dbReference type="SMART" id="SM00222">
    <property type="entry name" value="Sec7"/>
    <property type="match status" value="1"/>
</dbReference>
<feature type="region of interest" description="Disordered" evidence="2">
    <location>
        <begin position="141"/>
        <end position="212"/>
    </location>
</feature>
<dbReference type="Pfam" id="PF01369">
    <property type="entry name" value="Sec7"/>
    <property type="match status" value="1"/>
</dbReference>
<dbReference type="InterPro" id="IPR000904">
    <property type="entry name" value="Sec7_dom"/>
</dbReference>
<feature type="region of interest" description="Disordered" evidence="2">
    <location>
        <begin position="869"/>
        <end position="890"/>
    </location>
</feature>
<feature type="coiled-coil region" evidence="1">
    <location>
        <begin position="698"/>
        <end position="725"/>
    </location>
</feature>
<evidence type="ECO:0000259" key="3">
    <source>
        <dbReference type="PROSITE" id="PS50003"/>
    </source>
</evidence>
<dbReference type="PROSITE" id="PS50003">
    <property type="entry name" value="PH_DOMAIN"/>
    <property type="match status" value="1"/>
</dbReference>
<gene>
    <name evidence="5" type="ORF">B9G98_01033</name>
</gene>
<dbReference type="PANTHER" id="PTHR10663:SF405">
    <property type="entry name" value="ARF GUANINE NUCLEOTIDE EXCHANGE FACTOR SYT1"/>
    <property type="match status" value="1"/>
</dbReference>
<evidence type="ECO:0000256" key="2">
    <source>
        <dbReference type="SAM" id="MobiDB-lite"/>
    </source>
</evidence>
<evidence type="ECO:0000259" key="4">
    <source>
        <dbReference type="PROSITE" id="PS50190"/>
    </source>
</evidence>
<dbReference type="Gene3D" id="2.30.29.30">
    <property type="entry name" value="Pleckstrin-homology domain (PH domain)/Phosphotyrosine-binding domain (PTB)"/>
    <property type="match status" value="1"/>
</dbReference>
<evidence type="ECO:0000256" key="1">
    <source>
        <dbReference type="SAM" id="Coils"/>
    </source>
</evidence>
<feature type="compositionally biased region" description="Basic and acidic residues" evidence="2">
    <location>
        <begin position="13"/>
        <end position="22"/>
    </location>
</feature>
<dbReference type="OrthoDB" id="430364at2759"/>
<dbReference type="SMART" id="SM00233">
    <property type="entry name" value="PH"/>
    <property type="match status" value="1"/>
</dbReference>
<dbReference type="AlphaFoldDB" id="A0A2T0FEI4"/>
<dbReference type="SUPFAM" id="SSF48425">
    <property type="entry name" value="Sec7 domain"/>
    <property type="match status" value="1"/>
</dbReference>
<dbReference type="Gene3D" id="1.10.1000.11">
    <property type="entry name" value="Arf Nucleotide-binding Site Opener,domain 2"/>
    <property type="match status" value="1"/>
</dbReference>
<feature type="region of interest" description="Disordered" evidence="2">
    <location>
        <begin position="1"/>
        <end position="126"/>
    </location>
</feature>
<feature type="domain" description="SEC7" evidence="4">
    <location>
        <begin position="168"/>
        <end position="363"/>
    </location>
</feature>
<comment type="caution">
    <text evidence="5">The sequence shown here is derived from an EMBL/GenBank/DDBJ whole genome shotgun (WGS) entry which is preliminary data.</text>
</comment>
<evidence type="ECO:0000313" key="5">
    <source>
        <dbReference type="EMBL" id="PRT53413.1"/>
    </source>
</evidence>
<dbReference type="InterPro" id="IPR023394">
    <property type="entry name" value="Sec7_C_sf"/>
</dbReference>
<dbReference type="PANTHER" id="PTHR10663">
    <property type="entry name" value="GUANYL-NUCLEOTIDE EXCHANGE FACTOR"/>
    <property type="match status" value="1"/>
</dbReference>
<proteinExistence type="predicted"/>
<dbReference type="PROSITE" id="PS50190">
    <property type="entry name" value="SEC7"/>
    <property type="match status" value="1"/>
</dbReference>
<accession>A0A2T0FEI4</accession>
<feature type="compositionally biased region" description="Basic and acidic residues" evidence="2">
    <location>
        <begin position="155"/>
        <end position="167"/>
    </location>
</feature>
<dbReference type="STRING" id="45607.A0A2T0FEI4"/>
<dbReference type="EMBL" id="NDIQ01000001">
    <property type="protein sequence ID" value="PRT53413.1"/>
    <property type="molecule type" value="Genomic_DNA"/>
</dbReference>
<dbReference type="GeneID" id="36514782"/>
<dbReference type="Pfam" id="PF00169">
    <property type="entry name" value="PH"/>
    <property type="match status" value="1"/>
</dbReference>
<keyword evidence="6" id="KW-1185">Reference proteome</keyword>